<dbReference type="Proteomes" id="UP000054047">
    <property type="component" value="Unassembled WGS sequence"/>
</dbReference>
<evidence type="ECO:0000256" key="1">
    <source>
        <dbReference type="SAM" id="MobiDB-lite"/>
    </source>
</evidence>
<protein>
    <submittedName>
        <fullName evidence="2">Uncharacterized protein</fullName>
    </submittedName>
</protein>
<sequence>MVTVNSTHRQHSLSGMDNARHGPVCTTETTLSLANLYESSASPANDRDDDKIGRELLVSGMQPMMTSRIPEI</sequence>
<evidence type="ECO:0000313" key="3">
    <source>
        <dbReference type="Proteomes" id="UP000054047"/>
    </source>
</evidence>
<reference evidence="2 3" key="1">
    <citation type="submission" date="2013-12" db="EMBL/GenBank/DDBJ databases">
        <title>Draft genome of the parsitic nematode Ancylostoma duodenale.</title>
        <authorList>
            <person name="Mitreva M."/>
        </authorList>
    </citation>
    <scope>NUCLEOTIDE SEQUENCE [LARGE SCALE GENOMIC DNA]</scope>
    <source>
        <strain evidence="2 3">Zhejiang</strain>
    </source>
</reference>
<accession>A0A0C2FDW4</accession>
<keyword evidence="3" id="KW-1185">Reference proteome</keyword>
<dbReference type="EMBL" id="KN787757">
    <property type="protein sequence ID" value="KIH43241.1"/>
    <property type="molecule type" value="Genomic_DNA"/>
</dbReference>
<name>A0A0C2FDW4_9BILA</name>
<evidence type="ECO:0000313" key="2">
    <source>
        <dbReference type="EMBL" id="KIH43241.1"/>
    </source>
</evidence>
<gene>
    <name evidence="2" type="ORF">ANCDUO_26758</name>
</gene>
<organism evidence="2 3">
    <name type="scientific">Ancylostoma duodenale</name>
    <dbReference type="NCBI Taxonomy" id="51022"/>
    <lineage>
        <taxon>Eukaryota</taxon>
        <taxon>Metazoa</taxon>
        <taxon>Ecdysozoa</taxon>
        <taxon>Nematoda</taxon>
        <taxon>Chromadorea</taxon>
        <taxon>Rhabditida</taxon>
        <taxon>Rhabditina</taxon>
        <taxon>Rhabditomorpha</taxon>
        <taxon>Strongyloidea</taxon>
        <taxon>Ancylostomatidae</taxon>
        <taxon>Ancylostomatinae</taxon>
        <taxon>Ancylostoma</taxon>
    </lineage>
</organism>
<feature type="region of interest" description="Disordered" evidence="1">
    <location>
        <begin position="1"/>
        <end position="24"/>
    </location>
</feature>
<proteinExistence type="predicted"/>
<feature type="compositionally biased region" description="Polar residues" evidence="1">
    <location>
        <begin position="1"/>
        <end position="15"/>
    </location>
</feature>
<dbReference type="AlphaFoldDB" id="A0A0C2FDW4"/>